<keyword evidence="3" id="KW-1185">Reference proteome</keyword>
<dbReference type="EMBL" id="FXYD01000002">
    <property type="protein sequence ID" value="SMX37306.1"/>
    <property type="molecule type" value="Genomic_DNA"/>
</dbReference>
<feature type="chain" id="PRO_5012850765" description="DUF2927 domain-containing protein" evidence="1">
    <location>
        <begin position="28"/>
        <end position="327"/>
    </location>
</feature>
<evidence type="ECO:0000256" key="1">
    <source>
        <dbReference type="SAM" id="SignalP"/>
    </source>
</evidence>
<keyword evidence="1" id="KW-0732">Signal</keyword>
<evidence type="ECO:0000313" key="2">
    <source>
        <dbReference type="EMBL" id="SMX37306.1"/>
    </source>
</evidence>
<dbReference type="AlphaFoldDB" id="A0A238K5U0"/>
<reference evidence="3" key="1">
    <citation type="submission" date="2017-05" db="EMBL/GenBank/DDBJ databases">
        <authorList>
            <person name="Rodrigo-Torres L."/>
            <person name="Arahal R. D."/>
            <person name="Lucena T."/>
        </authorList>
    </citation>
    <scope>NUCLEOTIDE SEQUENCE [LARGE SCALE GENOMIC DNA]</scope>
    <source>
        <strain evidence="3">CECT 8868</strain>
    </source>
</reference>
<accession>A0A238K5U0</accession>
<feature type="signal peptide" evidence="1">
    <location>
        <begin position="1"/>
        <end position="27"/>
    </location>
</feature>
<dbReference type="Pfam" id="PF11150">
    <property type="entry name" value="DUF2927"/>
    <property type="match status" value="1"/>
</dbReference>
<dbReference type="Proteomes" id="UP000203464">
    <property type="component" value="Unassembled WGS sequence"/>
</dbReference>
<proteinExistence type="predicted"/>
<evidence type="ECO:0000313" key="3">
    <source>
        <dbReference type="Proteomes" id="UP000203464"/>
    </source>
</evidence>
<name>A0A238K5U0_9RHOB</name>
<sequence>MILNAGGKLGKALGLAALLILAACEVAEPVAPPPTTPEQRPIGLVPPALPPAPIAATPSDASRALSVHFQRLQNDLMARGLLRTDGGGPDTTFTDTVLARNFVRIALFDEFVMTPTGLRAQPTLSRLRRWEVPVKFTVQYGATIPEDQRLEDSQNVRNYVSRLSRVSGQPMSMNDTDPNFHVLILNEDDRLGFEGELRALVPGIDDASVGAFLNVPRDTLCLVLAFSQDGNPQYSQAVALIRGEHPDLMRLACIHEELAQGLGLANDSPQARPSIFNDDEEFGLLTTHDELLLKMLYDDRLQTGMAAAEAAPIARVIATELTNSGPS</sequence>
<dbReference type="InterPro" id="IPR021323">
    <property type="entry name" value="DUF2927"/>
</dbReference>
<gene>
    <name evidence="2" type="ORF">OCA8868_01381</name>
</gene>
<organism evidence="2 3">
    <name type="scientific">Octadecabacter ascidiaceicola</name>
    <dbReference type="NCBI Taxonomy" id="1655543"/>
    <lineage>
        <taxon>Bacteria</taxon>
        <taxon>Pseudomonadati</taxon>
        <taxon>Pseudomonadota</taxon>
        <taxon>Alphaproteobacteria</taxon>
        <taxon>Rhodobacterales</taxon>
        <taxon>Roseobacteraceae</taxon>
        <taxon>Octadecabacter</taxon>
    </lineage>
</organism>
<protein>
    <recommendedName>
        <fullName evidence="4">DUF2927 domain-containing protein</fullName>
    </recommendedName>
</protein>
<evidence type="ECO:0008006" key="4">
    <source>
        <dbReference type="Google" id="ProtNLM"/>
    </source>
</evidence>